<dbReference type="PROSITE" id="PS51257">
    <property type="entry name" value="PROKAR_LIPOPROTEIN"/>
    <property type="match status" value="1"/>
</dbReference>
<evidence type="ECO:0000256" key="1">
    <source>
        <dbReference type="SAM" id="SignalP"/>
    </source>
</evidence>
<gene>
    <name evidence="4" type="ORF">ACFO9E_10325</name>
</gene>
<feature type="chain" id="PRO_5047264335" evidence="1">
    <location>
        <begin position="22"/>
        <end position="576"/>
    </location>
</feature>
<evidence type="ECO:0000259" key="2">
    <source>
        <dbReference type="Pfam" id="PF12708"/>
    </source>
</evidence>
<protein>
    <submittedName>
        <fullName evidence="4">Glycosyl hydrolase family 28-related protein</fullName>
    </submittedName>
</protein>
<dbReference type="InterPro" id="IPR024535">
    <property type="entry name" value="RHGA/B-epi-like_pectate_lyase"/>
</dbReference>
<dbReference type="SUPFAM" id="SSF51126">
    <property type="entry name" value="Pectin lyase-like"/>
    <property type="match status" value="1"/>
</dbReference>
<dbReference type="InterPro" id="IPR032532">
    <property type="entry name" value="DUF4955"/>
</dbReference>
<keyword evidence="5" id="KW-1185">Reference proteome</keyword>
<dbReference type="PROSITE" id="PS51318">
    <property type="entry name" value="TAT"/>
    <property type="match status" value="1"/>
</dbReference>
<feature type="domain" description="DUF4955" evidence="3">
    <location>
        <begin position="425"/>
        <end position="564"/>
    </location>
</feature>
<evidence type="ECO:0000259" key="3">
    <source>
        <dbReference type="Pfam" id="PF16315"/>
    </source>
</evidence>
<dbReference type="InterPro" id="IPR006311">
    <property type="entry name" value="TAT_signal"/>
</dbReference>
<evidence type="ECO:0000313" key="4">
    <source>
        <dbReference type="EMBL" id="MFC4608212.1"/>
    </source>
</evidence>
<proteinExistence type="predicted"/>
<accession>A0ABV9G5H4</accession>
<feature type="domain" description="Rhamnogalacturonase A/B/Epimerase-like pectate lyase" evidence="2">
    <location>
        <begin position="82"/>
        <end position="168"/>
    </location>
</feature>
<keyword evidence="4" id="KW-0378">Hydrolase</keyword>
<dbReference type="InterPro" id="IPR012334">
    <property type="entry name" value="Pectin_lyas_fold"/>
</dbReference>
<evidence type="ECO:0000313" key="5">
    <source>
        <dbReference type="Proteomes" id="UP001595993"/>
    </source>
</evidence>
<dbReference type="InterPro" id="IPR011050">
    <property type="entry name" value="Pectin_lyase_fold/virulence"/>
</dbReference>
<dbReference type="GO" id="GO:0016787">
    <property type="term" value="F:hydrolase activity"/>
    <property type="evidence" value="ECO:0007669"/>
    <property type="project" value="UniProtKB-KW"/>
</dbReference>
<name>A0ABV9G5H4_9ACTN</name>
<feature type="signal peptide" evidence="1">
    <location>
        <begin position="1"/>
        <end position="21"/>
    </location>
</feature>
<organism evidence="4 5">
    <name type="scientific">Streptomyces maoxianensis</name>
    <dbReference type="NCBI Taxonomy" id="1459942"/>
    <lineage>
        <taxon>Bacteria</taxon>
        <taxon>Bacillati</taxon>
        <taxon>Actinomycetota</taxon>
        <taxon>Actinomycetes</taxon>
        <taxon>Kitasatosporales</taxon>
        <taxon>Streptomycetaceae</taxon>
        <taxon>Streptomyces</taxon>
    </lineage>
</organism>
<dbReference type="Pfam" id="PF12708">
    <property type="entry name" value="Pect-lyase_RHGA_epim"/>
    <property type="match status" value="1"/>
</dbReference>
<dbReference type="RefSeq" id="WP_381193508.1">
    <property type="nucleotide sequence ID" value="NZ_JBHSFE010000009.1"/>
</dbReference>
<keyword evidence="1" id="KW-0732">Signal</keyword>
<comment type="caution">
    <text evidence="4">The sequence shown here is derived from an EMBL/GenBank/DDBJ whole genome shotgun (WGS) entry which is preliminary data.</text>
</comment>
<reference evidence="5" key="1">
    <citation type="journal article" date="2019" name="Int. J. Syst. Evol. Microbiol.">
        <title>The Global Catalogue of Microorganisms (GCM) 10K type strain sequencing project: providing services to taxonomists for standard genome sequencing and annotation.</title>
        <authorList>
            <consortium name="The Broad Institute Genomics Platform"/>
            <consortium name="The Broad Institute Genome Sequencing Center for Infectious Disease"/>
            <person name="Wu L."/>
            <person name="Ma J."/>
        </authorList>
    </citation>
    <scope>NUCLEOTIDE SEQUENCE [LARGE SCALE GENOMIC DNA]</scope>
    <source>
        <strain evidence="5">CGMCC 4.7139</strain>
    </source>
</reference>
<dbReference type="Pfam" id="PF16315">
    <property type="entry name" value="DUF4955"/>
    <property type="match status" value="1"/>
</dbReference>
<sequence length="576" mass="62544">MENGQRAISRRSLLGSATAVAAACVAGGITGAKTAAAGERKATSPLWAEFRRAPFSHPQIPYVGRAGQRRGAKSFPRRPVVANVLAYGAKPDGSADAAPAINRAVAAVGERGGGTVLVPAGTYRVDDVIRIGHSNVVLRGAGSARTTLYATKNLTELIGPYGSRYGGDKSSWSWAGGLIWLCPQARWNSLTDAIKAKAWPFEGWTGNKRDEWRTLATVRPASRGDWSVTVPDASRLRPGQLVMLRLADDAGHTLLEHMAGGGAGPEAYVWDDKTKLTSYVPYEWPVRITAVKRNTVTFERPLPLDVRPEWDPRITTLVTPLTGSGVEGLTLEAVETPQSQHLLDKGYNGVTFQCAYDCWADDITVRHVDNGFGLVAASACTLRRTRVEGRGSHHPYFCREGSHDNLIEDFTIAQRTVEAPANTQLHGINVEGLSSYNVWSRGRMEMGTFDTHRGMPFAGVRTEITVNNNGRHGGDASAGPLYGARFTHWNVTVTNERAGLIKIDEIAPYSATVAISTVREFDQIDVPDFKGSLNSRLEAYGAPGAVHPRNLYEAQRALRITRVRQEAAPTERQPAE</sequence>
<dbReference type="Gene3D" id="2.160.20.10">
    <property type="entry name" value="Single-stranded right-handed beta-helix, Pectin lyase-like"/>
    <property type="match status" value="1"/>
</dbReference>
<dbReference type="EMBL" id="JBHSFE010000009">
    <property type="protein sequence ID" value="MFC4608212.1"/>
    <property type="molecule type" value="Genomic_DNA"/>
</dbReference>
<dbReference type="Proteomes" id="UP001595993">
    <property type="component" value="Unassembled WGS sequence"/>
</dbReference>